<dbReference type="EMBL" id="JABAGO010000038">
    <property type="protein sequence ID" value="NMF00016.1"/>
    <property type="molecule type" value="Genomic_DNA"/>
</dbReference>
<protein>
    <submittedName>
        <fullName evidence="2">Uncharacterized protein</fullName>
    </submittedName>
</protein>
<comment type="caution">
    <text evidence="2">The sequence shown here is derived from an EMBL/GenBank/DDBJ whole genome shotgun (WGS) entry which is preliminary data.</text>
</comment>
<dbReference type="InterPro" id="IPR036390">
    <property type="entry name" value="WH_DNA-bd_sf"/>
</dbReference>
<keyword evidence="1" id="KW-0238">DNA-binding</keyword>
<evidence type="ECO:0000313" key="2">
    <source>
        <dbReference type="EMBL" id="NMF00016.1"/>
    </source>
</evidence>
<reference evidence="2 3" key="1">
    <citation type="submission" date="2020-04" db="EMBL/GenBank/DDBJ databases">
        <authorList>
            <person name="Hitch T.C.A."/>
            <person name="Wylensek D."/>
            <person name="Clavel T."/>
        </authorList>
    </citation>
    <scope>NUCLEOTIDE SEQUENCE [LARGE SCALE GENOMIC DNA]</scope>
    <source>
        <strain evidence="2 3">WB01_D5_05</strain>
    </source>
</reference>
<organism evidence="2 3">
    <name type="scientific">Aneurinibacillus aneurinilyticus</name>
    <name type="common">Bacillus aneurinolyticus</name>
    <dbReference type="NCBI Taxonomy" id="1391"/>
    <lineage>
        <taxon>Bacteria</taxon>
        <taxon>Bacillati</taxon>
        <taxon>Bacillota</taxon>
        <taxon>Bacilli</taxon>
        <taxon>Bacillales</taxon>
        <taxon>Paenibacillaceae</taxon>
        <taxon>Aneurinibacillus group</taxon>
        <taxon>Aneurinibacillus</taxon>
    </lineage>
</organism>
<evidence type="ECO:0000256" key="1">
    <source>
        <dbReference type="ARBA" id="ARBA00023125"/>
    </source>
</evidence>
<gene>
    <name evidence="2" type="ORF">HF838_17425</name>
</gene>
<dbReference type="Proteomes" id="UP000561326">
    <property type="component" value="Unassembled WGS sequence"/>
</dbReference>
<dbReference type="InterPro" id="IPR011991">
    <property type="entry name" value="ArsR-like_HTH"/>
</dbReference>
<dbReference type="AlphaFoldDB" id="A0A848CX18"/>
<dbReference type="CDD" id="cd00090">
    <property type="entry name" value="HTH_ARSR"/>
    <property type="match status" value="1"/>
</dbReference>
<dbReference type="SUPFAM" id="SSF46785">
    <property type="entry name" value="Winged helix' DNA-binding domain"/>
    <property type="match status" value="1"/>
</dbReference>
<dbReference type="InterPro" id="IPR036388">
    <property type="entry name" value="WH-like_DNA-bd_sf"/>
</dbReference>
<dbReference type="GO" id="GO:0003677">
    <property type="term" value="F:DNA binding"/>
    <property type="evidence" value="ECO:0007669"/>
    <property type="project" value="UniProtKB-KW"/>
</dbReference>
<sequence length="279" mass="32162">MAKRVRAVDLDTGEILDDLIRLEDGEYVGSQKKRDEFDGKKNLPYKKRINHDKSYVMCYQDPIKEITDRLTLVEAGALAKLLTHMRLRGEGKLTRANKPLKNVDIEKIIGRSKPVTSAILAKLVAVGILEKIREGRSNCYRVNPLYHAMGDRHTGGTYAKLYTVKAREVFDDLNLSEAGMFWRIIPYFHYRDYCLAFNPNESDPGLIEYVGRGELAEILEMEPDSVSRLVRKLQGMGVMLATYSNRCARYYIHPDLMDRQYSDSKFTWAVREMFKKHGK</sequence>
<evidence type="ECO:0000313" key="3">
    <source>
        <dbReference type="Proteomes" id="UP000561326"/>
    </source>
</evidence>
<name>A0A848CX18_ANEAE</name>
<accession>A0A848CX18</accession>
<dbReference type="Gene3D" id="1.10.10.10">
    <property type="entry name" value="Winged helix-like DNA-binding domain superfamily/Winged helix DNA-binding domain"/>
    <property type="match status" value="1"/>
</dbReference>
<proteinExistence type="predicted"/>
<dbReference type="RefSeq" id="WP_168975892.1">
    <property type="nucleotide sequence ID" value="NZ_CAMJCG010000016.1"/>
</dbReference>